<comment type="caution">
    <text evidence="1">The sequence shown here is derived from an EMBL/GenBank/DDBJ whole genome shotgun (WGS) entry which is preliminary data.</text>
</comment>
<gene>
    <name evidence="1" type="ORF">CIB84_007989</name>
</gene>
<evidence type="ECO:0000313" key="1">
    <source>
        <dbReference type="EMBL" id="POI28261.1"/>
    </source>
</evidence>
<accession>A0A2P4SVW0</accession>
<organism evidence="1 2">
    <name type="scientific">Bambusicola thoracicus</name>
    <name type="common">Chinese bamboo-partridge</name>
    <name type="synonym">Perdix thoracica</name>
    <dbReference type="NCBI Taxonomy" id="9083"/>
    <lineage>
        <taxon>Eukaryota</taxon>
        <taxon>Metazoa</taxon>
        <taxon>Chordata</taxon>
        <taxon>Craniata</taxon>
        <taxon>Vertebrata</taxon>
        <taxon>Euteleostomi</taxon>
        <taxon>Archelosauria</taxon>
        <taxon>Archosauria</taxon>
        <taxon>Dinosauria</taxon>
        <taxon>Saurischia</taxon>
        <taxon>Theropoda</taxon>
        <taxon>Coelurosauria</taxon>
        <taxon>Aves</taxon>
        <taxon>Neognathae</taxon>
        <taxon>Galloanserae</taxon>
        <taxon>Galliformes</taxon>
        <taxon>Phasianidae</taxon>
        <taxon>Perdicinae</taxon>
        <taxon>Bambusicola</taxon>
    </lineage>
</organism>
<dbReference type="Proteomes" id="UP000237246">
    <property type="component" value="Unassembled WGS sequence"/>
</dbReference>
<proteinExistence type="predicted"/>
<name>A0A2P4SVW0_BAMTH</name>
<protein>
    <submittedName>
        <fullName evidence="1">Uncharacterized protein</fullName>
    </submittedName>
</protein>
<keyword evidence="2" id="KW-1185">Reference proteome</keyword>
<dbReference type="EMBL" id="PPHD01020092">
    <property type="protein sequence ID" value="POI28261.1"/>
    <property type="molecule type" value="Genomic_DNA"/>
</dbReference>
<reference evidence="1 2" key="1">
    <citation type="submission" date="2018-01" db="EMBL/GenBank/DDBJ databases">
        <title>Comparison of the Chinese Bamboo Partridge and Red Junglefowl genome sequences highlights the importance of demography in genome evolution.</title>
        <authorList>
            <person name="Tiley G.P."/>
            <person name="Kimball R.T."/>
            <person name="Braun E.L."/>
            <person name="Burleigh J.G."/>
        </authorList>
    </citation>
    <scope>NUCLEOTIDE SEQUENCE [LARGE SCALE GENOMIC DNA]</scope>
    <source>
        <strain evidence="1">RTK389</strain>
        <tissue evidence="1">Blood</tissue>
    </source>
</reference>
<dbReference type="InterPro" id="IPR036850">
    <property type="entry name" value="NDK-like_dom_sf"/>
</dbReference>
<sequence>DIILTVSPLVSPHVYGNVISICTRRGFALQGIRQLQLSHKQAIVLSMTTSQSAVFCPGKTSSLPENSPVRRELSAESREHCLVLLLRKEDASHHILALVKGLMNELAKQGLLGNGQTNLPATAGLDPSMYFHVASYTENLLQMLGGSFSAVPDPCNIPLDFFCNRIFASDPEMEQVVLLTLVGLDAINSAGELLCQILLPGSNNPSQNSEGPDSGFELLGLKWLPHLTRRQAKEITPFEVGDASWQRSLDTLMSNPVLVCALRRINAFQVLEDALKRLTRCRELSESDSALQRVMALTPEVTFRQAILFFTEKDLVSDALSLPCTQGDEGAYNLQELKKADFLVFLFMLEQSEQFMRNGDLCCQNFSDFSDIC</sequence>
<feature type="non-terminal residue" evidence="1">
    <location>
        <position position="1"/>
    </location>
</feature>
<dbReference type="SUPFAM" id="SSF54919">
    <property type="entry name" value="Nucleoside diphosphate kinase, NDK"/>
    <property type="match status" value="1"/>
</dbReference>
<evidence type="ECO:0000313" key="2">
    <source>
        <dbReference type="Proteomes" id="UP000237246"/>
    </source>
</evidence>
<dbReference type="OrthoDB" id="2162449at2759"/>
<dbReference type="AlphaFoldDB" id="A0A2P4SVW0"/>